<gene>
    <name evidence="1" type="ORF">N646_0628</name>
</gene>
<dbReference type="HOGENOM" id="CLU_3259470_0_0_6"/>
<dbReference type="KEGG" id="vag:N646_0628"/>
<reference evidence="1 2" key="1">
    <citation type="journal article" date="2015" name="Genome Announc.">
        <title>Complete genome sequence of Vibrio alginolyticus ATCC 17749.</title>
        <authorList>
            <person name="Liu X.F."/>
            <person name="Cao Y."/>
            <person name="Zhang H.L."/>
            <person name="Chen Y.J."/>
            <person name="Hu C.J."/>
        </authorList>
    </citation>
    <scope>NUCLEOTIDE SEQUENCE [LARGE SCALE GENOMIC DNA]</scope>
    <source>
        <strain evidence="2">ATCC 17749 / DSM 2171 / NBRC 15630 / NCIMB 1903 / NCTC 12160 / XII-53</strain>
    </source>
</reference>
<name>A0A2I3C489_VIBAX</name>
<evidence type="ECO:0000313" key="2">
    <source>
        <dbReference type="Proteomes" id="UP000016714"/>
    </source>
</evidence>
<proteinExistence type="predicted"/>
<dbReference type="Proteomes" id="UP000016714">
    <property type="component" value="Chromosome 1"/>
</dbReference>
<dbReference type="AlphaFoldDB" id="A0A2I3C489"/>
<protein>
    <submittedName>
        <fullName evidence="1">Uncharacterized protein</fullName>
    </submittedName>
</protein>
<sequence length="42" mass="5032">MNVISKNLYLYKIFKYKTNNYNQVSAIKIVTNRLKAIDFTLF</sequence>
<organism evidence="1 2">
    <name type="scientific">Vibrio alginolyticus (strain ATCC 17749 / DSM 2171 / NBRC 15630 / NCIMB 1903 / NCTC 12160 / XII-53)</name>
    <dbReference type="NCBI Taxonomy" id="1219076"/>
    <lineage>
        <taxon>Bacteria</taxon>
        <taxon>Pseudomonadati</taxon>
        <taxon>Pseudomonadota</taxon>
        <taxon>Gammaproteobacteria</taxon>
        <taxon>Vibrionales</taxon>
        <taxon>Vibrionaceae</taxon>
        <taxon>Vibrio</taxon>
    </lineage>
</organism>
<evidence type="ECO:0000313" key="1">
    <source>
        <dbReference type="EMBL" id="AGV16461.1"/>
    </source>
</evidence>
<accession>A0A2I3C489</accession>
<dbReference type="EMBL" id="CP006718">
    <property type="protein sequence ID" value="AGV16461.1"/>
    <property type="molecule type" value="Genomic_DNA"/>
</dbReference>